<dbReference type="EMBL" id="JASGWX010000003">
    <property type="protein sequence ID" value="MDP4483369.1"/>
    <property type="molecule type" value="Genomic_DNA"/>
</dbReference>
<comment type="caution">
    <text evidence="2">The sequence shown here is derived from an EMBL/GenBank/DDBJ whole genome shotgun (WGS) entry which is preliminary data.</text>
</comment>
<gene>
    <name evidence="2" type="ORF">QDH73_04865</name>
</gene>
<proteinExistence type="predicted"/>
<evidence type="ECO:0000259" key="1">
    <source>
        <dbReference type="Pfam" id="PF11726"/>
    </source>
</evidence>
<keyword evidence="3" id="KW-1185">Reference proteome</keyword>
<dbReference type="Proteomes" id="UP001242314">
    <property type="component" value="Unassembled WGS sequence"/>
</dbReference>
<organism evidence="2 3">
    <name type="scientific">Pseudoalteromonas distincta</name>
    <dbReference type="NCBI Taxonomy" id="77608"/>
    <lineage>
        <taxon>Bacteria</taxon>
        <taxon>Pseudomonadati</taxon>
        <taxon>Pseudomonadota</taxon>
        <taxon>Gammaproteobacteria</taxon>
        <taxon>Alteromonadales</taxon>
        <taxon>Pseudoalteromonadaceae</taxon>
        <taxon>Pseudoalteromonas</taxon>
    </lineage>
</organism>
<dbReference type="InterPro" id="IPR057271">
    <property type="entry name" value="YagK_YfjJ_C"/>
</dbReference>
<dbReference type="RefSeq" id="WP_039488706.1">
    <property type="nucleotide sequence ID" value="NZ_JASGWX010000003.1"/>
</dbReference>
<protein>
    <submittedName>
        <fullName evidence="2">Inovirus Gp2 family protein</fullName>
    </submittedName>
</protein>
<dbReference type="Pfam" id="PF11726">
    <property type="entry name" value="YagK_YfjJ_C"/>
    <property type="match status" value="1"/>
</dbReference>
<sequence length="223" mass="26105">MNIRHPVNRNLVINKRGFYKNIPVWNKGDLIQNYLISIEQVLTQSLNEHPRTLAIRFDLRFPVSFGIIDQVASLKTSHISSFFKNFDLEIKRDIKDKIKRNGNAHHSSLRYIWVKEQDSSCMPHYHVAIFLNKDTYYGLGNYQGNGDNMASRIIRAWAKSIGIETYDAGKCLEFPDNHTYRLNRNSENFAEDFEQLFFRVSYFAKVDTKAFGSKDNYFGCSRR</sequence>
<reference evidence="2 3" key="1">
    <citation type="submission" date="2023-04" db="EMBL/GenBank/DDBJ databases">
        <title>Novel Pseudoalteromonas species isolated from Pacific coral.</title>
        <authorList>
            <person name="Videau P."/>
            <person name="Shlafstein M.D."/>
            <person name="Oline D.K."/>
            <person name="Strangman W.K."/>
            <person name="Hahnke R.L."/>
            <person name="Saw J.H."/>
            <person name="Ushijima B."/>
        </authorList>
    </citation>
    <scope>NUCLEOTIDE SEQUENCE [LARGE SCALE GENOMIC DNA]</scope>
    <source>
        <strain evidence="2 3">LMG 14908</strain>
    </source>
</reference>
<feature type="domain" description="YagK/YfjJ C-terminal" evidence="1">
    <location>
        <begin position="46"/>
        <end position="221"/>
    </location>
</feature>
<name>A0ABT9GBX8_9GAMM</name>
<evidence type="ECO:0000313" key="2">
    <source>
        <dbReference type="EMBL" id="MDP4483369.1"/>
    </source>
</evidence>
<accession>A0ABT9GBX8</accession>
<evidence type="ECO:0000313" key="3">
    <source>
        <dbReference type="Proteomes" id="UP001242314"/>
    </source>
</evidence>